<organism evidence="10 11">
    <name type="scientific">Populus tomentosa</name>
    <name type="common">Chinese white poplar</name>
    <dbReference type="NCBI Taxonomy" id="118781"/>
    <lineage>
        <taxon>Eukaryota</taxon>
        <taxon>Viridiplantae</taxon>
        <taxon>Streptophyta</taxon>
        <taxon>Embryophyta</taxon>
        <taxon>Tracheophyta</taxon>
        <taxon>Spermatophyta</taxon>
        <taxon>Magnoliopsida</taxon>
        <taxon>eudicotyledons</taxon>
        <taxon>Gunneridae</taxon>
        <taxon>Pentapetalae</taxon>
        <taxon>rosids</taxon>
        <taxon>fabids</taxon>
        <taxon>Malpighiales</taxon>
        <taxon>Salicaceae</taxon>
        <taxon>Saliceae</taxon>
        <taxon>Populus</taxon>
    </lineage>
</organism>
<comment type="similarity">
    <text evidence="2">Belongs to the RLP family.</text>
</comment>
<keyword evidence="4" id="KW-0433">Leucine-rich repeat</keyword>
<keyword evidence="3" id="KW-1003">Cell membrane</keyword>
<evidence type="ECO:0000256" key="2">
    <source>
        <dbReference type="ARBA" id="ARBA00009592"/>
    </source>
</evidence>
<keyword evidence="6" id="KW-0677">Repeat</keyword>
<dbReference type="InterPro" id="IPR051502">
    <property type="entry name" value="RLP_Defense_Trigger"/>
</dbReference>
<evidence type="ECO:0000256" key="7">
    <source>
        <dbReference type="ARBA" id="ARBA00022989"/>
    </source>
</evidence>
<comment type="subcellular location">
    <subcellularLocation>
        <location evidence="1">Cell membrane</location>
    </subcellularLocation>
</comment>
<evidence type="ECO:0000256" key="1">
    <source>
        <dbReference type="ARBA" id="ARBA00004236"/>
    </source>
</evidence>
<dbReference type="AlphaFoldDB" id="A0A8X8C657"/>
<dbReference type="PANTHER" id="PTHR48062">
    <property type="entry name" value="RECEPTOR-LIKE PROTEIN 14"/>
    <property type="match status" value="1"/>
</dbReference>
<evidence type="ECO:0000313" key="11">
    <source>
        <dbReference type="Proteomes" id="UP000886885"/>
    </source>
</evidence>
<keyword evidence="8" id="KW-0472">Membrane</keyword>
<proteinExistence type="inferred from homology"/>
<dbReference type="OrthoDB" id="827707at2759"/>
<protein>
    <submittedName>
        <fullName evidence="10">Uncharacterized protein</fullName>
    </submittedName>
</protein>
<dbReference type="Pfam" id="PF00560">
    <property type="entry name" value="LRR_1"/>
    <property type="match status" value="6"/>
</dbReference>
<dbReference type="FunFam" id="3.80.10.10:FF:000213">
    <property type="entry name" value="Tyrosine-sulfated glycopeptide receptor 1"/>
    <property type="match status" value="1"/>
</dbReference>
<dbReference type="InterPro" id="IPR003591">
    <property type="entry name" value="Leu-rich_rpt_typical-subtyp"/>
</dbReference>
<evidence type="ECO:0000256" key="5">
    <source>
        <dbReference type="ARBA" id="ARBA00022692"/>
    </source>
</evidence>
<evidence type="ECO:0000313" key="10">
    <source>
        <dbReference type="EMBL" id="KAG6740979.1"/>
    </source>
</evidence>
<evidence type="ECO:0000256" key="9">
    <source>
        <dbReference type="ARBA" id="ARBA00023180"/>
    </source>
</evidence>
<evidence type="ECO:0000256" key="4">
    <source>
        <dbReference type="ARBA" id="ARBA00022614"/>
    </source>
</evidence>
<reference evidence="10" key="1">
    <citation type="journal article" date="2020" name="bioRxiv">
        <title>Hybrid origin of Populus tomentosa Carr. identified through genome sequencing and phylogenomic analysis.</title>
        <authorList>
            <person name="An X."/>
            <person name="Gao K."/>
            <person name="Chen Z."/>
            <person name="Li J."/>
            <person name="Yang X."/>
            <person name="Yang X."/>
            <person name="Zhou J."/>
            <person name="Guo T."/>
            <person name="Zhao T."/>
            <person name="Huang S."/>
            <person name="Miao D."/>
            <person name="Khan W.U."/>
            <person name="Rao P."/>
            <person name="Ye M."/>
            <person name="Lei B."/>
            <person name="Liao W."/>
            <person name="Wang J."/>
            <person name="Ji L."/>
            <person name="Li Y."/>
            <person name="Guo B."/>
            <person name="Mustafa N.S."/>
            <person name="Li S."/>
            <person name="Yun Q."/>
            <person name="Keller S.R."/>
            <person name="Mao J."/>
            <person name="Zhang R."/>
            <person name="Strauss S.H."/>
        </authorList>
    </citation>
    <scope>NUCLEOTIDE SEQUENCE</scope>
    <source>
        <strain evidence="10">GM15</strain>
        <tissue evidence="10">Leaf</tissue>
    </source>
</reference>
<name>A0A8X8C657_POPTO</name>
<dbReference type="InterPro" id="IPR001611">
    <property type="entry name" value="Leu-rich_rpt"/>
</dbReference>
<evidence type="ECO:0000256" key="3">
    <source>
        <dbReference type="ARBA" id="ARBA00022475"/>
    </source>
</evidence>
<gene>
    <name evidence="10" type="ORF">POTOM_056457</name>
</gene>
<comment type="caution">
    <text evidence="10">The sequence shown here is derived from an EMBL/GenBank/DDBJ whole genome shotgun (WGS) entry which is preliminary data.</text>
</comment>
<evidence type="ECO:0000256" key="8">
    <source>
        <dbReference type="ARBA" id="ARBA00023136"/>
    </source>
</evidence>
<accession>A0A8X8C657</accession>
<keyword evidence="7" id="KW-1133">Transmembrane helix</keyword>
<dbReference type="EMBL" id="JAAWWB010000035">
    <property type="protein sequence ID" value="KAG6740979.1"/>
    <property type="molecule type" value="Genomic_DNA"/>
</dbReference>
<dbReference type="Proteomes" id="UP000886885">
    <property type="component" value="Chromosome 18A"/>
</dbReference>
<dbReference type="GO" id="GO:0005886">
    <property type="term" value="C:plasma membrane"/>
    <property type="evidence" value="ECO:0007669"/>
    <property type="project" value="UniProtKB-SubCell"/>
</dbReference>
<dbReference type="SMART" id="SM00369">
    <property type="entry name" value="LRR_TYP"/>
    <property type="match status" value="5"/>
</dbReference>
<evidence type="ECO:0000256" key="6">
    <source>
        <dbReference type="ARBA" id="ARBA00022737"/>
    </source>
</evidence>
<dbReference type="PANTHER" id="PTHR48062:SF21">
    <property type="entry name" value="RECEPTOR-LIKE PROTEIN 12"/>
    <property type="match status" value="1"/>
</dbReference>
<keyword evidence="11" id="KW-1185">Reference proteome</keyword>
<sequence>MSLSPLYNLSKLKSFDGSSNEIYTKEDDHNLSPKFQLEYLSLSDRGRGPFLLPKNAHMNLSFLSISMNYFQGQIPSEIGAYLPRLEVLLMSDNSFNGNIPSSLGNINSLQVLDLSNNVLTGRILLNNSLQGQIPGWIWNISSLEFLDLSGNNFSGPLPSRFRTFSKLRYVYLSRNKLQGPITMAFYDSSEIFALDLSHNDLTGRIPEWIDMLSNLRFLLLSFNNLEGEIPTQLCRLDQLTLIDLSHNHLSGSILSWMISTHPFPQQYNSRDNVSSSQQSFEFTAKNVSLSYKGNIVKYIKGIDFSCNNFTGEIPPEIGNLSMIMVLNLSHNSLTGPIPSTFSNLKEIESLDLSYNKLDGEIPPRLTELYFLEVFTVAHNNLSGKTPAKVAQFATFDESSYKDNPFLCGEPLSKICVAAMPPSPTPILANKNNEDNDGFIDMNVFYVTFGAAYIMNIPPAPILLKTYCKSSNFTGPDEEVTSLITSTPRIYPEGKSVLGITRASLSTQSFISEASFQETACVLAKIALPIRIDWLKRLKENFILGGMIPAVGHKGMKDSTRAKVSEMCFVKK</sequence>
<keyword evidence="5" id="KW-0812">Transmembrane</keyword>
<dbReference type="Pfam" id="PF13855">
    <property type="entry name" value="LRR_8"/>
    <property type="match status" value="1"/>
</dbReference>
<keyword evidence="9" id="KW-0325">Glycoprotein</keyword>